<comment type="subcellular location">
    <subcellularLocation>
        <location evidence="1">Cell membrane</location>
        <topology evidence="1">Multi-pass membrane protein</topology>
    </subcellularLocation>
</comment>
<sequence length="103" mass="11018">MLFWLYVFAGVLVLLAALLTLVRLTLGPTILDRAVAVDVLTVVALAGGGLATVYSPREETMVFLVLLALTGFFSAVIVSRFVAVRDSHEGVKLIDSVVEGELQ</sequence>
<dbReference type="HOGENOM" id="CLU_125825_3_0_11"/>
<dbReference type="eggNOG" id="COG2212">
    <property type="taxonomic scope" value="Bacteria"/>
</dbReference>
<keyword evidence="3" id="KW-0813">Transport</keyword>
<dbReference type="Proteomes" id="UP000010301">
    <property type="component" value="Unassembled WGS sequence"/>
</dbReference>
<keyword evidence="7 8" id="KW-0472">Membrane</keyword>
<dbReference type="Pfam" id="PF04066">
    <property type="entry name" value="MrpF_PhaF"/>
    <property type="match status" value="1"/>
</dbReference>
<evidence type="ECO:0000256" key="2">
    <source>
        <dbReference type="ARBA" id="ARBA00009212"/>
    </source>
</evidence>
<evidence type="ECO:0000256" key="4">
    <source>
        <dbReference type="ARBA" id="ARBA00022475"/>
    </source>
</evidence>
<dbReference type="GO" id="GO:0015385">
    <property type="term" value="F:sodium:proton antiporter activity"/>
    <property type="evidence" value="ECO:0007669"/>
    <property type="project" value="TreeGrafter"/>
</dbReference>
<keyword evidence="10" id="KW-1185">Reference proteome</keyword>
<evidence type="ECO:0000256" key="5">
    <source>
        <dbReference type="ARBA" id="ARBA00022692"/>
    </source>
</evidence>
<dbReference type="PANTHER" id="PTHR34702">
    <property type="entry name" value="NA(+)/H(+) ANTIPORTER SUBUNIT F1"/>
    <property type="match status" value="1"/>
</dbReference>
<feature type="transmembrane region" description="Helical" evidence="8">
    <location>
        <begin position="6"/>
        <end position="26"/>
    </location>
</feature>
<keyword evidence="6 8" id="KW-1133">Transmembrane helix</keyword>
<evidence type="ECO:0008006" key="11">
    <source>
        <dbReference type="Google" id="ProtNLM"/>
    </source>
</evidence>
<keyword evidence="5 8" id="KW-0812">Transmembrane</keyword>
<evidence type="ECO:0000256" key="7">
    <source>
        <dbReference type="ARBA" id="ARBA00023136"/>
    </source>
</evidence>
<name>C0VYS2_9ACTO</name>
<evidence type="ECO:0000313" key="9">
    <source>
        <dbReference type="EMBL" id="EEH64575.1"/>
    </source>
</evidence>
<dbReference type="EMBL" id="ACFG01000004">
    <property type="protein sequence ID" value="EEH64575.1"/>
    <property type="molecule type" value="Genomic_DNA"/>
</dbReference>
<dbReference type="STRING" id="525245.HMPREF0044_0312"/>
<evidence type="ECO:0000256" key="6">
    <source>
        <dbReference type="ARBA" id="ARBA00022989"/>
    </source>
</evidence>
<organism evidence="9 10">
    <name type="scientific">Gleimia coleocanis DSM 15436</name>
    <dbReference type="NCBI Taxonomy" id="525245"/>
    <lineage>
        <taxon>Bacteria</taxon>
        <taxon>Bacillati</taxon>
        <taxon>Actinomycetota</taxon>
        <taxon>Actinomycetes</taxon>
        <taxon>Actinomycetales</taxon>
        <taxon>Actinomycetaceae</taxon>
        <taxon>Gleimia</taxon>
    </lineage>
</organism>
<gene>
    <name evidence="9" type="ORF">HMPREF0044_0312</name>
</gene>
<accession>C0VYS2</accession>
<dbReference type="PANTHER" id="PTHR34702:SF1">
    <property type="entry name" value="NA(+)_H(+) ANTIPORTER SUBUNIT F"/>
    <property type="match status" value="1"/>
</dbReference>
<keyword evidence="4" id="KW-1003">Cell membrane</keyword>
<reference evidence="9 10" key="1">
    <citation type="submission" date="2009-01" db="EMBL/GenBank/DDBJ databases">
        <authorList>
            <person name="Qin X."/>
            <person name="Bachman B."/>
            <person name="Battles P."/>
            <person name="Bell A."/>
            <person name="Bess C."/>
            <person name="Bickham C."/>
            <person name="Chaboub L."/>
            <person name="Chen D."/>
            <person name="Coyle M."/>
            <person name="Deiros D.R."/>
            <person name="Dinh H."/>
            <person name="Forbes L."/>
            <person name="Fowler G."/>
            <person name="Francisco L."/>
            <person name="Fu Q."/>
            <person name="Gubbala S."/>
            <person name="Hale W."/>
            <person name="Han Y."/>
            <person name="Hemphill L."/>
            <person name="Highlander S.K."/>
            <person name="Hirani K."/>
            <person name="Hogues M."/>
            <person name="Jackson L."/>
            <person name="Jakkamsetti A."/>
            <person name="Javaid M."/>
            <person name="Jiang H."/>
            <person name="Korchina V."/>
            <person name="Kovar C."/>
            <person name="Lara F."/>
            <person name="Lee S."/>
            <person name="Mata R."/>
            <person name="Mathew T."/>
            <person name="Moen C."/>
            <person name="Morales K."/>
            <person name="Munidasa M."/>
            <person name="Nazareth L."/>
            <person name="Ngo R."/>
            <person name="Nguyen L."/>
            <person name="Okwuonu G."/>
            <person name="Ongeri F."/>
            <person name="Patil S."/>
            <person name="Petrosino J."/>
            <person name="Pham C."/>
            <person name="Pham P."/>
            <person name="Pu L.-L."/>
            <person name="Puazo M."/>
            <person name="Raj R."/>
            <person name="Reid J."/>
            <person name="Rouhana J."/>
            <person name="Saada N."/>
            <person name="Shang Y."/>
            <person name="Simmons D."/>
            <person name="Thornton R."/>
            <person name="Warren J."/>
            <person name="Weissenberger G."/>
            <person name="Zhang J."/>
            <person name="Zhang L."/>
            <person name="Zhou C."/>
            <person name="Zhu D."/>
            <person name="Muzny D."/>
            <person name="Worley K."/>
            <person name="Gibbs R."/>
        </authorList>
    </citation>
    <scope>NUCLEOTIDE SEQUENCE [LARGE SCALE GENOMIC DNA]</scope>
    <source>
        <strain evidence="9 10">DSM 15436</strain>
    </source>
</reference>
<dbReference type="GO" id="GO:0005886">
    <property type="term" value="C:plasma membrane"/>
    <property type="evidence" value="ECO:0007669"/>
    <property type="project" value="UniProtKB-SubCell"/>
</dbReference>
<comment type="caution">
    <text evidence="9">The sequence shown here is derived from an EMBL/GenBank/DDBJ whole genome shotgun (WGS) entry which is preliminary data.</text>
</comment>
<feature type="transmembrane region" description="Helical" evidence="8">
    <location>
        <begin position="35"/>
        <end position="55"/>
    </location>
</feature>
<evidence type="ECO:0000313" key="10">
    <source>
        <dbReference type="Proteomes" id="UP000010301"/>
    </source>
</evidence>
<dbReference type="AlphaFoldDB" id="C0VYS2"/>
<comment type="similarity">
    <text evidence="2">Belongs to the CPA3 antiporters (TC 2.A.63) subunit F family.</text>
</comment>
<evidence type="ECO:0000256" key="8">
    <source>
        <dbReference type="SAM" id="Phobius"/>
    </source>
</evidence>
<dbReference type="RefSeq" id="WP_006547309.1">
    <property type="nucleotide sequence ID" value="NZ_DS999545.1"/>
</dbReference>
<feature type="transmembrane region" description="Helical" evidence="8">
    <location>
        <begin position="61"/>
        <end position="83"/>
    </location>
</feature>
<protein>
    <recommendedName>
        <fullName evidence="11">Monovalent cation/H+ antiporter subunit F</fullName>
    </recommendedName>
</protein>
<evidence type="ECO:0000256" key="1">
    <source>
        <dbReference type="ARBA" id="ARBA00004651"/>
    </source>
</evidence>
<evidence type="ECO:0000256" key="3">
    <source>
        <dbReference type="ARBA" id="ARBA00022448"/>
    </source>
</evidence>
<dbReference type="InterPro" id="IPR007208">
    <property type="entry name" value="MrpF/PhaF-like"/>
</dbReference>
<proteinExistence type="inferred from homology"/>